<evidence type="ECO:0000256" key="1">
    <source>
        <dbReference type="ARBA" id="ARBA00022729"/>
    </source>
</evidence>
<dbReference type="STRING" id="1586267.GCA_001418685_00510"/>
<name>A0A0X8XXK3_9FLAO</name>
<keyword evidence="5" id="KW-1185">Reference proteome</keyword>
<evidence type="ECO:0000256" key="2">
    <source>
        <dbReference type="SAM" id="SignalP"/>
    </source>
</evidence>
<sequence>MKKLVLFAAVVFGLSTMNAQKNSILLGGNVGYNHTENKFGGNSGKQKLDTYEWAPYLGYQFTDNLTIGAKVAFTKADLDSKALQNSGLIDGDTKTSKIGGFIRYSQPLSETFAVYADLGAGWKEEKTKGYDKSAKYENKADGFYIGFNPALFINFKNNFGLNFSIGGVEYNHLKEKGSKNKSNGVDVTFGNAFNIGISKNFSL</sequence>
<dbReference type="RefSeq" id="WP_055424901.1">
    <property type="nucleotide sequence ID" value="NZ_FCOR01000002.1"/>
</dbReference>
<dbReference type="Proteomes" id="UP000182761">
    <property type="component" value="Unassembled WGS sequence"/>
</dbReference>
<evidence type="ECO:0000313" key="4">
    <source>
        <dbReference type="EMBL" id="CVK15679.1"/>
    </source>
</evidence>
<dbReference type="Gene3D" id="2.40.160.20">
    <property type="match status" value="1"/>
</dbReference>
<feature type="signal peptide" evidence="2">
    <location>
        <begin position="1"/>
        <end position="19"/>
    </location>
</feature>
<feature type="domain" description="Outer membrane protein beta-barrel" evidence="3">
    <location>
        <begin position="8"/>
        <end position="201"/>
    </location>
</feature>
<reference evidence="4 5" key="1">
    <citation type="submission" date="2016-01" db="EMBL/GenBank/DDBJ databases">
        <authorList>
            <person name="McClelland M."/>
            <person name="Jain A."/>
            <person name="Saraogi P."/>
            <person name="Mendelson R."/>
            <person name="Westerman R."/>
            <person name="SanMiguel P."/>
            <person name="Csonka L."/>
        </authorList>
    </citation>
    <scope>NUCLEOTIDE SEQUENCE [LARGE SCALE GENOMIC DNA]</scope>
    <source>
        <strain evidence="4 5">R-53146</strain>
    </source>
</reference>
<feature type="chain" id="PRO_5007071706" evidence="2">
    <location>
        <begin position="20"/>
        <end position="203"/>
    </location>
</feature>
<organism evidence="4 5">
    <name type="scientific">Apibacter mensalis</name>
    <dbReference type="NCBI Taxonomy" id="1586267"/>
    <lineage>
        <taxon>Bacteria</taxon>
        <taxon>Pseudomonadati</taxon>
        <taxon>Bacteroidota</taxon>
        <taxon>Flavobacteriia</taxon>
        <taxon>Flavobacteriales</taxon>
        <taxon>Weeksellaceae</taxon>
        <taxon>Apibacter</taxon>
    </lineage>
</organism>
<gene>
    <name evidence="4" type="ORF">Ga0061079_102230</name>
</gene>
<dbReference type="AlphaFoldDB" id="A0A0X8XXK3"/>
<dbReference type="InterPro" id="IPR011250">
    <property type="entry name" value="OMP/PagP_B-barrel"/>
</dbReference>
<dbReference type="EMBL" id="FCOR01000002">
    <property type="protein sequence ID" value="CVK15679.1"/>
    <property type="molecule type" value="Genomic_DNA"/>
</dbReference>
<dbReference type="Pfam" id="PF13505">
    <property type="entry name" value="OMP_b-brl"/>
    <property type="match status" value="1"/>
</dbReference>
<accession>A0A0X8XXK3</accession>
<dbReference type="OrthoDB" id="952167at2"/>
<dbReference type="InterPro" id="IPR027385">
    <property type="entry name" value="Beta-barrel_OMP"/>
</dbReference>
<evidence type="ECO:0000259" key="3">
    <source>
        <dbReference type="Pfam" id="PF13505"/>
    </source>
</evidence>
<keyword evidence="1 2" id="KW-0732">Signal</keyword>
<protein>
    <submittedName>
        <fullName evidence="4">Outer membrane protein beta-barrel domain-containing protein</fullName>
    </submittedName>
</protein>
<evidence type="ECO:0000313" key="5">
    <source>
        <dbReference type="Proteomes" id="UP000182761"/>
    </source>
</evidence>
<dbReference type="SUPFAM" id="SSF56925">
    <property type="entry name" value="OMPA-like"/>
    <property type="match status" value="1"/>
</dbReference>
<proteinExistence type="predicted"/>